<name>A0AAJ0DCM7_9PEZI</name>
<dbReference type="Gene3D" id="3.40.50.720">
    <property type="entry name" value="NAD(P)-binding Rossmann-like Domain"/>
    <property type="match status" value="1"/>
</dbReference>
<comment type="caution">
    <text evidence="3">The sequence shown here is derived from an EMBL/GenBank/DDBJ whole genome shotgun (WGS) entry which is preliminary data.</text>
</comment>
<keyword evidence="4" id="KW-1185">Reference proteome</keyword>
<accession>A0AAJ0DCM7</accession>
<evidence type="ECO:0000313" key="4">
    <source>
        <dbReference type="Proteomes" id="UP001271007"/>
    </source>
</evidence>
<evidence type="ECO:0000256" key="2">
    <source>
        <dbReference type="ARBA" id="ARBA00023002"/>
    </source>
</evidence>
<evidence type="ECO:0000256" key="1">
    <source>
        <dbReference type="ARBA" id="ARBA00006484"/>
    </source>
</evidence>
<dbReference type="PRINTS" id="PR00081">
    <property type="entry name" value="GDHRDH"/>
</dbReference>
<proteinExistence type="inferred from homology"/>
<keyword evidence="2" id="KW-0560">Oxidoreductase</keyword>
<dbReference type="PANTHER" id="PTHR42901">
    <property type="entry name" value="ALCOHOL DEHYDROGENASE"/>
    <property type="match status" value="1"/>
</dbReference>
<evidence type="ECO:0008006" key="5">
    <source>
        <dbReference type="Google" id="ProtNLM"/>
    </source>
</evidence>
<protein>
    <recommendedName>
        <fullName evidence="5">NAD(P)-binding protein</fullName>
    </recommendedName>
</protein>
<reference evidence="3" key="1">
    <citation type="submission" date="2023-04" db="EMBL/GenBank/DDBJ databases">
        <title>Black Yeasts Isolated from many extreme environments.</title>
        <authorList>
            <person name="Coleine C."/>
            <person name="Stajich J.E."/>
            <person name="Selbmann L."/>
        </authorList>
    </citation>
    <scope>NUCLEOTIDE SEQUENCE</scope>
    <source>
        <strain evidence="3">CCFEE 5312</strain>
    </source>
</reference>
<dbReference type="InterPro" id="IPR036291">
    <property type="entry name" value="NAD(P)-bd_dom_sf"/>
</dbReference>
<dbReference type="Proteomes" id="UP001271007">
    <property type="component" value="Unassembled WGS sequence"/>
</dbReference>
<dbReference type="EMBL" id="JAWDJX010000060">
    <property type="protein sequence ID" value="KAK3047543.1"/>
    <property type="molecule type" value="Genomic_DNA"/>
</dbReference>
<evidence type="ECO:0000313" key="3">
    <source>
        <dbReference type="EMBL" id="KAK3047543.1"/>
    </source>
</evidence>
<dbReference type="PANTHER" id="PTHR42901:SF1">
    <property type="entry name" value="ALCOHOL DEHYDROGENASE"/>
    <property type="match status" value="1"/>
</dbReference>
<gene>
    <name evidence="3" type="ORF">LTR09_011047</name>
</gene>
<sequence length="210" mass="22187">MATLPFLTKTYHHKSYPAIAPSRPELSTNGSVVLITGAGSGSGKATAYAFAKADAKAFALCGRRLAPLEAVKAKIEAKHPSAKAIVLFLEIVSEREVDPVFTDFCVREGPTDILVNSAGHKSDKGTIAETTLVNCWESLETTCKKAASSSHSIPQNHNTSTHADPVLISMNGLVAHMLASQIKTAPASYASSKMAQGKMIEYAASKNRGS</sequence>
<organism evidence="3 4">
    <name type="scientific">Extremus antarcticus</name>
    <dbReference type="NCBI Taxonomy" id="702011"/>
    <lineage>
        <taxon>Eukaryota</taxon>
        <taxon>Fungi</taxon>
        <taxon>Dikarya</taxon>
        <taxon>Ascomycota</taxon>
        <taxon>Pezizomycotina</taxon>
        <taxon>Dothideomycetes</taxon>
        <taxon>Dothideomycetidae</taxon>
        <taxon>Mycosphaerellales</taxon>
        <taxon>Extremaceae</taxon>
        <taxon>Extremus</taxon>
    </lineage>
</organism>
<dbReference type="SUPFAM" id="SSF51735">
    <property type="entry name" value="NAD(P)-binding Rossmann-fold domains"/>
    <property type="match status" value="1"/>
</dbReference>
<comment type="similarity">
    <text evidence="1">Belongs to the short-chain dehydrogenases/reductases (SDR) family.</text>
</comment>
<dbReference type="Pfam" id="PF00106">
    <property type="entry name" value="adh_short"/>
    <property type="match status" value="1"/>
</dbReference>
<dbReference type="InterPro" id="IPR002347">
    <property type="entry name" value="SDR_fam"/>
</dbReference>
<dbReference type="GO" id="GO:0016491">
    <property type="term" value="F:oxidoreductase activity"/>
    <property type="evidence" value="ECO:0007669"/>
    <property type="project" value="UniProtKB-KW"/>
</dbReference>
<dbReference type="AlphaFoldDB" id="A0AAJ0DCM7"/>